<dbReference type="STRING" id="762982.HMPREF9442_02439"/>
<dbReference type="GO" id="GO:0009166">
    <property type="term" value="P:nucleotide catabolic process"/>
    <property type="evidence" value="ECO:0007669"/>
    <property type="project" value="InterPro"/>
</dbReference>
<dbReference type="RefSeq" id="WP_008628371.1">
    <property type="nucleotide sequence ID" value="NZ_GL883868.1"/>
</dbReference>
<dbReference type="CDD" id="cd00845">
    <property type="entry name" value="MPP_UshA_N_like"/>
    <property type="match status" value="1"/>
</dbReference>
<dbReference type="PROSITE" id="PS00786">
    <property type="entry name" value="5_NUCLEOTIDASE_2"/>
    <property type="match status" value="1"/>
</dbReference>
<dbReference type="eggNOG" id="COG0737">
    <property type="taxonomic scope" value="Bacteria"/>
</dbReference>
<dbReference type="Proteomes" id="UP000005546">
    <property type="component" value="Unassembled WGS sequence"/>
</dbReference>
<protein>
    <submittedName>
        <fullName evidence="4">Ser/Thr phosphatase family protein</fullName>
    </submittedName>
</protein>
<dbReference type="SUPFAM" id="SSF56300">
    <property type="entry name" value="Metallo-dependent phosphatases"/>
    <property type="match status" value="1"/>
</dbReference>
<accession>F3QW58</accession>
<keyword evidence="2" id="KW-0732">Signal</keyword>
<dbReference type="AlphaFoldDB" id="F3QW58"/>
<evidence type="ECO:0000313" key="5">
    <source>
        <dbReference type="Proteomes" id="UP000005546"/>
    </source>
</evidence>
<dbReference type="PANTHER" id="PTHR11575:SF24">
    <property type="entry name" value="5'-NUCLEOTIDASE"/>
    <property type="match status" value="1"/>
</dbReference>
<proteinExistence type="inferred from homology"/>
<dbReference type="GO" id="GO:0016788">
    <property type="term" value="F:hydrolase activity, acting on ester bonds"/>
    <property type="evidence" value="ECO:0007669"/>
    <property type="project" value="InterPro"/>
</dbReference>
<evidence type="ECO:0000313" key="4">
    <source>
        <dbReference type="EMBL" id="EGG52246.1"/>
    </source>
</evidence>
<dbReference type="GO" id="GO:0046872">
    <property type="term" value="F:metal ion binding"/>
    <property type="evidence" value="ECO:0007669"/>
    <property type="project" value="InterPro"/>
</dbReference>
<evidence type="ECO:0000259" key="3">
    <source>
        <dbReference type="Pfam" id="PF00149"/>
    </source>
</evidence>
<keyword evidence="5" id="KW-1185">Reference proteome</keyword>
<comment type="similarity">
    <text evidence="1">Belongs to the 5'-nucleotidase family.</text>
</comment>
<comment type="caution">
    <text evidence="4">The sequence shown here is derived from an EMBL/GenBank/DDBJ whole genome shotgun (WGS) entry which is preliminary data.</text>
</comment>
<dbReference type="InterPro" id="IPR029052">
    <property type="entry name" value="Metallo-depent_PP-like"/>
</dbReference>
<dbReference type="InterPro" id="IPR006146">
    <property type="entry name" value="5'-Nucleotdase_CS"/>
</dbReference>
<evidence type="ECO:0000256" key="1">
    <source>
        <dbReference type="ARBA" id="ARBA00006654"/>
    </source>
</evidence>
<feature type="chain" id="PRO_5003305535" evidence="2">
    <location>
        <begin position="27"/>
        <end position="291"/>
    </location>
</feature>
<gene>
    <name evidence="4" type="ORF">HMPREF9442_02439</name>
</gene>
<dbReference type="PRINTS" id="PR01607">
    <property type="entry name" value="APYRASEFAMLY"/>
</dbReference>
<dbReference type="HOGENOM" id="CLU_005854_0_1_10"/>
<evidence type="ECO:0000256" key="2">
    <source>
        <dbReference type="SAM" id="SignalP"/>
    </source>
</evidence>
<dbReference type="PANTHER" id="PTHR11575">
    <property type="entry name" value="5'-NUCLEOTIDASE-RELATED"/>
    <property type="match status" value="1"/>
</dbReference>
<dbReference type="EMBL" id="AFBR01000069">
    <property type="protein sequence ID" value="EGG52246.1"/>
    <property type="molecule type" value="Genomic_DNA"/>
</dbReference>
<reference evidence="4 5" key="1">
    <citation type="submission" date="2011-02" db="EMBL/GenBank/DDBJ databases">
        <authorList>
            <person name="Weinstock G."/>
            <person name="Sodergren E."/>
            <person name="Clifton S."/>
            <person name="Fulton L."/>
            <person name="Fulton B."/>
            <person name="Courtney L."/>
            <person name="Fronick C."/>
            <person name="Harrison M."/>
            <person name="Strong C."/>
            <person name="Farmer C."/>
            <person name="Delahaunty K."/>
            <person name="Markovic C."/>
            <person name="Hall O."/>
            <person name="Minx P."/>
            <person name="Tomlinson C."/>
            <person name="Mitreva M."/>
            <person name="Hou S."/>
            <person name="Chen J."/>
            <person name="Wollam A."/>
            <person name="Pepin K.H."/>
            <person name="Johnson M."/>
            <person name="Bhonagiri V."/>
            <person name="Zhang X."/>
            <person name="Suruliraj S."/>
            <person name="Warren W."/>
            <person name="Chinwalla A."/>
            <person name="Mardis E.R."/>
            <person name="Wilson R.K."/>
        </authorList>
    </citation>
    <scope>NUCLEOTIDE SEQUENCE [LARGE SCALE GENOMIC DNA]</scope>
    <source>
        <strain evidence="4 5">YIT 11841</strain>
    </source>
</reference>
<dbReference type="GO" id="GO:0000166">
    <property type="term" value="F:nucleotide binding"/>
    <property type="evidence" value="ECO:0007669"/>
    <property type="project" value="InterPro"/>
</dbReference>
<feature type="domain" description="Calcineurin-like phosphoesterase" evidence="3">
    <location>
        <begin position="34"/>
        <end position="252"/>
    </location>
</feature>
<organism evidence="4 5">
    <name type="scientific">Paraprevotella xylaniphila YIT 11841</name>
    <dbReference type="NCBI Taxonomy" id="762982"/>
    <lineage>
        <taxon>Bacteria</taxon>
        <taxon>Pseudomonadati</taxon>
        <taxon>Bacteroidota</taxon>
        <taxon>Bacteroidia</taxon>
        <taxon>Bacteroidales</taxon>
        <taxon>Prevotellaceae</taxon>
        <taxon>Paraprevotella</taxon>
    </lineage>
</organism>
<dbReference type="InterPro" id="IPR006179">
    <property type="entry name" value="5_nucleotidase/apyrase"/>
</dbReference>
<name>F3QW58_9BACT</name>
<feature type="signal peptide" evidence="2">
    <location>
        <begin position="1"/>
        <end position="26"/>
    </location>
</feature>
<sequence length="291" mass="32378">MRNRTMKKVKIMMWSVLCGLASTVFAVQGGEVELRIVHTNDTHSCVMPVNPNSSDTALADKGGFVRRAALVRDLRAEDPDLLLFDSGDFSQGSAYYNLYKGDVEVKLMNEMRYDAATIGNHEFDFGLNNMARIFREADFPIVCANYHVEGTVLEGLVRPYVILERKGVKVGVFGLGTQLEGMVASENYKGVTYEDPVTAANRVADELKNKDHCDLVVCLSHLGWDIDGLDDTELVPATRHIDIVLGGHSHTYFEHPEVLKNAEGKDVYCNQMGKHGRYVGMLLLEMSPTED</sequence>
<dbReference type="Pfam" id="PF00149">
    <property type="entry name" value="Metallophos"/>
    <property type="match status" value="1"/>
</dbReference>
<dbReference type="OrthoDB" id="9775118at2"/>
<dbReference type="Gene3D" id="3.60.21.10">
    <property type="match status" value="1"/>
</dbReference>
<dbReference type="InterPro" id="IPR004843">
    <property type="entry name" value="Calcineurin-like_PHP"/>
</dbReference>